<proteinExistence type="inferred from homology"/>
<dbReference type="FunFam" id="3.20.20.140:FF:000174">
    <property type="entry name" value="Dihydropyrimidinase-related protein 2"/>
    <property type="match status" value="1"/>
</dbReference>
<dbReference type="InterPro" id="IPR006680">
    <property type="entry name" value="Amidohydro-rel"/>
</dbReference>
<dbReference type="Gene3D" id="2.30.40.10">
    <property type="entry name" value="Urease, subunit C, domain 1"/>
    <property type="match status" value="1"/>
</dbReference>
<comment type="cofactor">
    <cofactor evidence="1">
        <name>Zn(2+)</name>
        <dbReference type="ChEBI" id="CHEBI:29105"/>
    </cofactor>
</comment>
<dbReference type="EMBL" id="QZKU01000039">
    <property type="protein sequence ID" value="RJP24176.1"/>
    <property type="molecule type" value="Genomic_DNA"/>
</dbReference>
<dbReference type="SUPFAM" id="SSF51556">
    <property type="entry name" value="Metallo-dependent hydrolases"/>
    <property type="match status" value="1"/>
</dbReference>
<comment type="caution">
    <text evidence="4">The sequence shown here is derived from an EMBL/GenBank/DDBJ whole genome shotgun (WGS) entry which is preliminary data.</text>
</comment>
<sequence length="471" mass="52046">MCVFPSRISIPTGERMGYMSETIRIDGGTLVSPRGRAQVSVLVEDGKIAALGRGTALSSADRVIDASGKYLLPGLVDPHVHFRYLDTPIDESFRLLTRSAAAGGVTTVVPFIASMEKITGAYEVFKQIFEFAAYVDCSFHAIIFKREQVGEVRDLIENGINSFKFLLPYKGTEAIQGVGDIDEGLIFIGMREIARAGGIAMVHCESPDIFFRLREELQASGGADIHWHDARPNECEAQGIATVTHLAKMTRCPLYIVHVSIREGGDLIRRARAEGVRVWAETCPQYLSLTRFDTDKIWGKVNPPLRDVKDGEQLWRELDEGTINCVGSDHCPLSPEEKGEFWTAKPGMPGVETMLPVMLDRGVNAGRISLERLVEVCCENPAKIFGLYPLKGTIQVGSDADIVIVDLNRKQKIEIAKMHDVYSYCAYDGWQIKGWPILTMVRGQIVMQDGEIVGQSGYGRFSAAALLPAYR</sequence>
<evidence type="ECO:0000259" key="3">
    <source>
        <dbReference type="Pfam" id="PF01979"/>
    </source>
</evidence>
<evidence type="ECO:0000256" key="1">
    <source>
        <dbReference type="ARBA" id="ARBA00001947"/>
    </source>
</evidence>
<name>A0A3A4P178_ABYX5</name>
<evidence type="ECO:0000313" key="5">
    <source>
        <dbReference type="Proteomes" id="UP000265882"/>
    </source>
</evidence>
<dbReference type="GO" id="GO:0005829">
    <property type="term" value="C:cytosol"/>
    <property type="evidence" value="ECO:0007669"/>
    <property type="project" value="TreeGrafter"/>
</dbReference>
<gene>
    <name evidence="4" type="ORF">C4520_04615</name>
</gene>
<reference evidence="4 5" key="1">
    <citation type="journal article" date="2017" name="ISME J.">
        <title>Energy and carbon metabolisms in a deep terrestrial subsurface fluid microbial community.</title>
        <authorList>
            <person name="Momper L."/>
            <person name="Jungbluth S.P."/>
            <person name="Lee M.D."/>
            <person name="Amend J.P."/>
        </authorList>
    </citation>
    <scope>NUCLEOTIDE SEQUENCE [LARGE SCALE GENOMIC DNA]</scope>
    <source>
        <strain evidence="4">SURF_5</strain>
    </source>
</reference>
<feature type="domain" description="Amidohydrolase-related" evidence="3">
    <location>
        <begin position="70"/>
        <end position="446"/>
    </location>
</feature>
<comment type="similarity">
    <text evidence="2">Belongs to the metallo-dependent hydrolases superfamily. Hydantoinase/dihydropyrimidinase family.</text>
</comment>
<dbReference type="InterPro" id="IPR050378">
    <property type="entry name" value="Metallo-dep_Hydrolases_sf"/>
</dbReference>
<evidence type="ECO:0000313" key="4">
    <source>
        <dbReference type="EMBL" id="RJP24176.1"/>
    </source>
</evidence>
<dbReference type="PANTHER" id="PTHR11647:SF1">
    <property type="entry name" value="COLLAPSIN RESPONSE MEDIATOR PROTEIN"/>
    <property type="match status" value="1"/>
</dbReference>
<organism evidence="4 5">
    <name type="scientific">Abyssobacteria bacterium (strain SURF_5)</name>
    <dbReference type="NCBI Taxonomy" id="2093360"/>
    <lineage>
        <taxon>Bacteria</taxon>
        <taxon>Pseudomonadati</taxon>
        <taxon>Candidatus Hydrogenedentota</taxon>
        <taxon>Candidatus Abyssobacteria</taxon>
    </lineage>
</organism>
<dbReference type="SUPFAM" id="SSF51338">
    <property type="entry name" value="Composite domain of metallo-dependent hydrolases"/>
    <property type="match status" value="1"/>
</dbReference>
<dbReference type="AlphaFoldDB" id="A0A3A4P178"/>
<dbReference type="Proteomes" id="UP000265882">
    <property type="component" value="Unassembled WGS sequence"/>
</dbReference>
<dbReference type="Pfam" id="PF01979">
    <property type="entry name" value="Amidohydro_1"/>
    <property type="match status" value="1"/>
</dbReference>
<evidence type="ECO:0000256" key="2">
    <source>
        <dbReference type="ARBA" id="ARBA00008829"/>
    </source>
</evidence>
<protein>
    <recommendedName>
        <fullName evidence="3">Amidohydrolase-related domain-containing protein</fullName>
    </recommendedName>
</protein>
<dbReference type="Gene3D" id="3.20.20.140">
    <property type="entry name" value="Metal-dependent hydrolases"/>
    <property type="match status" value="1"/>
</dbReference>
<dbReference type="GO" id="GO:0016812">
    <property type="term" value="F:hydrolase activity, acting on carbon-nitrogen (but not peptide) bonds, in cyclic amides"/>
    <property type="evidence" value="ECO:0007669"/>
    <property type="project" value="TreeGrafter"/>
</dbReference>
<accession>A0A3A4P178</accession>
<dbReference type="PANTHER" id="PTHR11647">
    <property type="entry name" value="HYDRANTOINASE/DIHYDROPYRIMIDINASE FAMILY MEMBER"/>
    <property type="match status" value="1"/>
</dbReference>
<dbReference type="InterPro" id="IPR011059">
    <property type="entry name" value="Metal-dep_hydrolase_composite"/>
</dbReference>
<dbReference type="InterPro" id="IPR032466">
    <property type="entry name" value="Metal_Hydrolase"/>
</dbReference>